<dbReference type="SUPFAM" id="SSF57903">
    <property type="entry name" value="FYVE/PHD zinc finger"/>
    <property type="match status" value="1"/>
</dbReference>
<dbReference type="SUPFAM" id="SSF57933">
    <property type="entry name" value="TAZ domain"/>
    <property type="match status" value="2"/>
</dbReference>
<feature type="region of interest" description="Disordered" evidence="17">
    <location>
        <begin position="1"/>
        <end position="28"/>
    </location>
</feature>
<evidence type="ECO:0000256" key="8">
    <source>
        <dbReference type="ARBA" id="ARBA00022833"/>
    </source>
</evidence>
<name>A0ABD3DXA5_9LAMI</name>
<dbReference type="PANTHER" id="PTHR13808:SF1">
    <property type="entry name" value="HISTONE ACETYLTRANSFERASE"/>
    <property type="match status" value="1"/>
</dbReference>
<evidence type="ECO:0000256" key="17">
    <source>
        <dbReference type="SAM" id="MobiDB-lite"/>
    </source>
</evidence>
<feature type="domain" description="ZZ-type" evidence="19">
    <location>
        <begin position="1503"/>
        <end position="1561"/>
    </location>
</feature>
<keyword evidence="11" id="KW-0010">Activator</keyword>
<keyword evidence="7 16" id="KW-0863">Zinc-finger</keyword>
<dbReference type="GO" id="GO:0004402">
    <property type="term" value="F:histone acetyltransferase activity"/>
    <property type="evidence" value="ECO:0007669"/>
    <property type="project" value="UniProtKB-ARBA"/>
</dbReference>
<comment type="caution">
    <text evidence="21">The sequence shown here is derived from an EMBL/GenBank/DDBJ whole genome shotgun (WGS) entry which is preliminary data.</text>
</comment>
<keyword evidence="13" id="KW-0539">Nucleus</keyword>
<comment type="subcellular location">
    <subcellularLocation>
        <location evidence="2">Nucleus</location>
    </subcellularLocation>
</comment>
<evidence type="ECO:0000259" key="19">
    <source>
        <dbReference type="PROSITE" id="PS50135"/>
    </source>
</evidence>
<feature type="domain" description="TAZ-type" evidence="18">
    <location>
        <begin position="1561"/>
        <end position="1645"/>
    </location>
</feature>
<evidence type="ECO:0000256" key="12">
    <source>
        <dbReference type="ARBA" id="ARBA00023163"/>
    </source>
</evidence>
<dbReference type="PANTHER" id="PTHR13808">
    <property type="entry name" value="CBP/P300-RELATED"/>
    <property type="match status" value="1"/>
</dbReference>
<dbReference type="PROSITE" id="PS50134">
    <property type="entry name" value="ZF_TAZ"/>
    <property type="match status" value="2"/>
</dbReference>
<dbReference type="InterPro" id="IPR013178">
    <property type="entry name" value="Histone_AcTrfase_Rtt109/CBP"/>
</dbReference>
<dbReference type="InterPro" id="IPR035898">
    <property type="entry name" value="TAZ_dom_sf"/>
</dbReference>
<evidence type="ECO:0000256" key="10">
    <source>
        <dbReference type="ARBA" id="ARBA00023015"/>
    </source>
</evidence>
<reference evidence="22" key="1">
    <citation type="journal article" date="2024" name="IScience">
        <title>Strigolactones Initiate the Formation of Haustorium-like Structures in Castilleja.</title>
        <authorList>
            <person name="Buerger M."/>
            <person name="Peterson D."/>
            <person name="Chory J."/>
        </authorList>
    </citation>
    <scope>NUCLEOTIDE SEQUENCE [LARGE SCALE GENOMIC DNA]</scope>
</reference>
<organism evidence="21 22">
    <name type="scientific">Castilleja foliolosa</name>
    <dbReference type="NCBI Taxonomy" id="1961234"/>
    <lineage>
        <taxon>Eukaryota</taxon>
        <taxon>Viridiplantae</taxon>
        <taxon>Streptophyta</taxon>
        <taxon>Embryophyta</taxon>
        <taxon>Tracheophyta</taxon>
        <taxon>Spermatophyta</taxon>
        <taxon>Magnoliopsida</taxon>
        <taxon>eudicotyledons</taxon>
        <taxon>Gunneridae</taxon>
        <taxon>Pentapetalae</taxon>
        <taxon>asterids</taxon>
        <taxon>lamiids</taxon>
        <taxon>Lamiales</taxon>
        <taxon>Orobanchaceae</taxon>
        <taxon>Pedicularideae</taxon>
        <taxon>Castillejinae</taxon>
        <taxon>Castilleja</taxon>
    </lineage>
</organism>
<keyword evidence="4" id="KW-0808">Transferase</keyword>
<dbReference type="Gene3D" id="1.10.246.20">
    <property type="entry name" value="Coactivator CBP, KIX domain"/>
    <property type="match status" value="1"/>
</dbReference>
<dbReference type="FunFam" id="3.30.60.90:FF:000022">
    <property type="entry name" value="Histone acetyltransferase of the CBP family 12"/>
    <property type="match status" value="1"/>
</dbReference>
<dbReference type="EMBL" id="JAVIJP010000013">
    <property type="protein sequence ID" value="KAL3646217.1"/>
    <property type="molecule type" value="Genomic_DNA"/>
</dbReference>
<evidence type="ECO:0000259" key="18">
    <source>
        <dbReference type="PROSITE" id="PS50134"/>
    </source>
</evidence>
<dbReference type="Gene3D" id="3.30.40.10">
    <property type="entry name" value="Zinc/RING finger domain, C3HC4 (zinc finger)"/>
    <property type="match status" value="1"/>
</dbReference>
<evidence type="ECO:0000256" key="1">
    <source>
        <dbReference type="ARBA" id="ARBA00002581"/>
    </source>
</evidence>
<keyword evidence="12" id="KW-0804">Transcription</keyword>
<dbReference type="GO" id="GO:0005634">
    <property type="term" value="C:nucleus"/>
    <property type="evidence" value="ECO:0007669"/>
    <property type="project" value="UniProtKB-SubCell"/>
</dbReference>
<feature type="compositionally biased region" description="Polar residues" evidence="17">
    <location>
        <begin position="1"/>
        <end position="16"/>
    </location>
</feature>
<feature type="compositionally biased region" description="Polar residues" evidence="17">
    <location>
        <begin position="528"/>
        <end position="540"/>
    </location>
</feature>
<dbReference type="InterPro" id="IPR019787">
    <property type="entry name" value="Znf_PHD-finger"/>
</dbReference>
<proteinExistence type="predicted"/>
<dbReference type="EC" id="2.3.1.48" evidence="3"/>
<evidence type="ECO:0000256" key="6">
    <source>
        <dbReference type="ARBA" id="ARBA00022737"/>
    </source>
</evidence>
<dbReference type="InterPro" id="IPR000433">
    <property type="entry name" value="Znf_ZZ"/>
</dbReference>
<comment type="catalytic activity">
    <reaction evidence="15">
        <text>L-lysyl-[protein] + acetyl-CoA = N(6)-acetyl-L-lysyl-[protein] + CoA + H(+)</text>
        <dbReference type="Rhea" id="RHEA:45948"/>
        <dbReference type="Rhea" id="RHEA-COMP:9752"/>
        <dbReference type="Rhea" id="RHEA-COMP:10731"/>
        <dbReference type="ChEBI" id="CHEBI:15378"/>
        <dbReference type="ChEBI" id="CHEBI:29969"/>
        <dbReference type="ChEBI" id="CHEBI:57287"/>
        <dbReference type="ChEBI" id="CHEBI:57288"/>
        <dbReference type="ChEBI" id="CHEBI:61930"/>
        <dbReference type="EC" id="2.3.1.48"/>
    </reaction>
</comment>
<evidence type="ECO:0000256" key="15">
    <source>
        <dbReference type="ARBA" id="ARBA00048017"/>
    </source>
</evidence>
<dbReference type="InterPro" id="IPR043145">
    <property type="entry name" value="Znf_ZZ_sf"/>
</dbReference>
<keyword evidence="5" id="KW-0479">Metal-binding</keyword>
<feature type="domain" description="CBP/p300-type HAT" evidence="20">
    <location>
        <begin position="1064"/>
        <end position="1501"/>
    </location>
</feature>
<protein>
    <recommendedName>
        <fullName evidence="3">histone acetyltransferase</fullName>
        <ecNumber evidence="3">2.3.1.48</ecNumber>
    </recommendedName>
</protein>
<keyword evidence="8" id="KW-0862">Zinc</keyword>
<evidence type="ECO:0000256" key="11">
    <source>
        <dbReference type="ARBA" id="ARBA00023159"/>
    </source>
</evidence>
<evidence type="ECO:0000259" key="20">
    <source>
        <dbReference type="PROSITE" id="PS51727"/>
    </source>
</evidence>
<dbReference type="Gene3D" id="1.20.1020.10">
    <property type="entry name" value="TAZ domain"/>
    <property type="match status" value="2"/>
</dbReference>
<dbReference type="SMART" id="SM00551">
    <property type="entry name" value="ZnF_TAZ"/>
    <property type="match status" value="2"/>
</dbReference>
<keyword evidence="10" id="KW-0805">Transcription regulation</keyword>
<dbReference type="Pfam" id="PF00628">
    <property type="entry name" value="PHD"/>
    <property type="match status" value="1"/>
</dbReference>
<dbReference type="Gene3D" id="3.30.60.90">
    <property type="match status" value="2"/>
</dbReference>
<accession>A0ABD3DXA5</accession>
<dbReference type="Pfam" id="PF02135">
    <property type="entry name" value="zf-TAZ"/>
    <property type="match status" value="2"/>
</dbReference>
<dbReference type="InterPro" id="IPR013083">
    <property type="entry name" value="Znf_RING/FYVE/PHD"/>
</dbReference>
<dbReference type="Pfam" id="PF00569">
    <property type="entry name" value="ZZ"/>
    <property type="match status" value="1"/>
</dbReference>
<evidence type="ECO:0000256" key="7">
    <source>
        <dbReference type="ARBA" id="ARBA00022771"/>
    </source>
</evidence>
<gene>
    <name evidence="21" type="ORF">CASFOL_011397</name>
</gene>
<keyword evidence="22" id="KW-1185">Reference proteome</keyword>
<dbReference type="Proteomes" id="UP001632038">
    <property type="component" value="Unassembled WGS sequence"/>
</dbReference>
<evidence type="ECO:0000256" key="3">
    <source>
        <dbReference type="ARBA" id="ARBA00013184"/>
    </source>
</evidence>
<dbReference type="GO" id="GO:0008270">
    <property type="term" value="F:zinc ion binding"/>
    <property type="evidence" value="ECO:0007669"/>
    <property type="project" value="UniProtKB-KW"/>
</dbReference>
<keyword evidence="9" id="KW-0156">Chromatin regulator</keyword>
<keyword evidence="6" id="KW-0677">Repeat</keyword>
<evidence type="ECO:0000256" key="14">
    <source>
        <dbReference type="ARBA" id="ARBA00023315"/>
    </source>
</evidence>
<evidence type="ECO:0000256" key="16">
    <source>
        <dbReference type="PROSITE-ProRule" id="PRU00228"/>
    </source>
</evidence>
<dbReference type="CDD" id="cd15614">
    <property type="entry name" value="PHD_HAC_like"/>
    <property type="match status" value="1"/>
</dbReference>
<dbReference type="InterPro" id="IPR036529">
    <property type="entry name" value="KIX_dom_sf"/>
</dbReference>
<dbReference type="SUPFAM" id="SSF57850">
    <property type="entry name" value="RING/U-box"/>
    <property type="match status" value="2"/>
</dbReference>
<dbReference type="Pfam" id="PF08214">
    <property type="entry name" value="HAT_KAT11"/>
    <property type="match status" value="1"/>
</dbReference>
<dbReference type="InterPro" id="IPR031162">
    <property type="entry name" value="CBP_P300_HAT"/>
</dbReference>
<keyword evidence="14" id="KW-0012">Acyltransferase</keyword>
<dbReference type="SMART" id="SM00291">
    <property type="entry name" value="ZnF_ZZ"/>
    <property type="match status" value="2"/>
</dbReference>
<feature type="domain" description="ZZ-type" evidence="19">
    <location>
        <begin position="1381"/>
        <end position="1447"/>
    </location>
</feature>
<dbReference type="InterPro" id="IPR011011">
    <property type="entry name" value="Znf_FYVE_PHD"/>
</dbReference>
<comment type="function">
    <text evidence="1">Acetyltransferase enzyme. Acetylates histones, giving a specific tag for transcriptional activation.</text>
</comment>
<dbReference type="SMART" id="SM01250">
    <property type="entry name" value="KAT11"/>
    <property type="match status" value="1"/>
</dbReference>
<dbReference type="PROSITE" id="PS01357">
    <property type="entry name" value="ZF_ZZ_1"/>
    <property type="match status" value="2"/>
</dbReference>
<dbReference type="PROSITE" id="PS50135">
    <property type="entry name" value="ZF_ZZ_2"/>
    <property type="match status" value="2"/>
</dbReference>
<evidence type="ECO:0000256" key="2">
    <source>
        <dbReference type="ARBA" id="ARBA00004123"/>
    </source>
</evidence>
<sequence>MNLQAHHSGQVPNQAGTMLPVLPQQNGNTVPNLMQNPGARLNAPSMNPEVVQIRKHMQGKIWEFLMQRCRQSHEVTNRKLVDIVKRLEEGLYRSASTKEEYMNLASLEHRLHVLIKRPSLSNASPPVGTMIPTPGFQQTGTSSVDSPLVAFNSSNTIAPSTVNSGNFMPMRNGPSVSVHGGSFSSSDGTLAGGYQQSSSAILVNNGGNRMISSMASQRITTQMIPTPGINNSNNNDVNINDSNQMFTKVEPAVESTSASQSMMQKQNVGGQNSRILHNFGGHMGGGIRSTMQQKSFGISNRPVNGGLGMKAKNTPMMHGPGTTEGHLTGTARGKQFDQIKRPVKQGDGYGTSDASGSGNMCVPISFTGSMMNNNQGLNTTSMQSTPKETSQLMTNNQSNAYPTQPVTPMELQSIDMSEKTNFQSNHLQLQQFQHPSQQFQLRQHAQHQVQQKNQMQNQHLVRCDSFSEYQKSSNIVPEAKPGIGTDHHDELQVSNPYRFTEMQNQFQHNSLDEHSGASLLLSHPSGPQDVSSSQAQPSEQMRQLLHPQQFGGNPQNDLAGLSDSIKPDAALNQGVRDEFHHRITAQDVAQPNNLSSEELVMGKSNTSQSAEGRFNNINREKQFKNQQKLLLVLRHARRCSAPEGKCHDSNCLTIQKLLKHMEHCNFFQCTYPRCCATRGLVKHHKHCRDERCPVCVPVKNIVEAQLNQFARSDFNTGLPISVNGFCDSHDTVDIVGRSTKTPGLLIAETQPPRKRTKIEQVPQPLISESECFVAMASNVNDCHVQEAHHIERHQVSNIPMKFEITNVKMEVPGAGLSPKNMEMKKETIDDACIHSREVDPIAPDNNPTVVGVPEAVKTENKMEQSKLEITSVQPDNTAKSGKPKINGVSMIELFTPEQVRQHIMGLRQWIGQSRAKAERNQAMEHSTSENSCQLCAVEKLTFEPPPIYCSPCGARIKRNAMYYTAGAGDTRHCFCLPCYNEARGDTIVVDGATFPKARVEKKKNDEETEEWWVQCDKCEAWQHQICALFNGRRNGGGQAEYTCPNCYIEEVERGERLPLPHSAVLGANDLPRTNLSDHLEQRLFAKLKQERQDRARFQDKSYDEVPGAEALVVRVVSSVEKKLDVKPRFLDIFREENFPTEFPYKSKVVLLFQRIEGVEVCLFGMYVQEFGSECLQPNHRRVYLSYLDSVKYFRPEIKTVTGEALRTFVYHEILIGYLEYCKKRGFASCYIWACPPLKGEDYILYCHPEIQKTPKSDKLREWYLAMLRKATKENIVVGLTNLYEHFFVNTGESKAKVTAARLPYFDGDYWPGAAEDIIYQLQQEDDGRKSNKKGNIKKITKRALKASGQTDLSGNASKDLMLMHKLGETISPMKEDFIMVHLQHACSHCCILIVFGTRWACRQCKNFQLCEKCYDAERKREDRERHPNNQKDKHALHPVSHVEINGIPDDTKDNEVLESEFFDTRQAFLSLCQGNHYQYDTLRRAKHSSMMVLYHLHNPTAPAFVTTCVVCRLDIEAGQGWRCETCPEYDVCNACYQKDGGIDHPHPLTNCRSNEHDAQNKEARQLRVTQLRKMLDLLVHASQCRSALCQYPNCHKVKGLFRHGIGCRTRVSGGCPLCKKMWYLLTLHSRACKETQCTVPRCRDLKEHTRRLQQQSDSRRRAAVMEMMRQRAAEVAGS</sequence>
<evidence type="ECO:0000313" key="21">
    <source>
        <dbReference type="EMBL" id="KAL3646217.1"/>
    </source>
</evidence>
<evidence type="ECO:0000256" key="9">
    <source>
        <dbReference type="ARBA" id="ARBA00022853"/>
    </source>
</evidence>
<evidence type="ECO:0000256" key="13">
    <source>
        <dbReference type="ARBA" id="ARBA00023242"/>
    </source>
</evidence>
<evidence type="ECO:0000256" key="5">
    <source>
        <dbReference type="ARBA" id="ARBA00022723"/>
    </source>
</evidence>
<dbReference type="FunFam" id="1.20.1020.10:FF:000003">
    <property type="entry name" value="Histone acetyltransferase HAC1-like protein"/>
    <property type="match status" value="1"/>
</dbReference>
<evidence type="ECO:0000313" key="22">
    <source>
        <dbReference type="Proteomes" id="UP001632038"/>
    </source>
</evidence>
<dbReference type="InterPro" id="IPR000197">
    <property type="entry name" value="Znf_TAZ"/>
</dbReference>
<dbReference type="PROSITE" id="PS51727">
    <property type="entry name" value="CBP_P300_HAT"/>
    <property type="match status" value="1"/>
</dbReference>
<feature type="region of interest" description="Disordered" evidence="17">
    <location>
        <begin position="517"/>
        <end position="540"/>
    </location>
</feature>
<evidence type="ECO:0000256" key="4">
    <source>
        <dbReference type="ARBA" id="ARBA00022679"/>
    </source>
</evidence>
<feature type="domain" description="TAZ-type" evidence="18">
    <location>
        <begin position="617"/>
        <end position="698"/>
    </location>
</feature>